<keyword evidence="2" id="KW-1185">Reference proteome</keyword>
<comment type="caution">
    <text evidence="1">The sequence shown here is derived from an EMBL/GenBank/DDBJ whole genome shotgun (WGS) entry which is preliminary data.</text>
</comment>
<reference evidence="1 2" key="1">
    <citation type="submission" date="2020-08" db="EMBL/GenBank/DDBJ databases">
        <title>Description of novel Flavobacterium F-408 isolate.</title>
        <authorList>
            <person name="Saticioglu I.B."/>
            <person name="Duman M."/>
            <person name="Altun S."/>
        </authorList>
    </citation>
    <scope>NUCLEOTIDE SEQUENCE [LARGE SCALE GENOMIC DNA]</scope>
    <source>
        <strain evidence="1 2">F-408</strain>
    </source>
</reference>
<proteinExistence type="predicted"/>
<organism evidence="1 2">
    <name type="scientific">Flavobacterium bernardetii</name>
    <dbReference type="NCBI Taxonomy" id="2813823"/>
    <lineage>
        <taxon>Bacteria</taxon>
        <taxon>Pseudomonadati</taxon>
        <taxon>Bacteroidota</taxon>
        <taxon>Flavobacteriia</taxon>
        <taxon>Flavobacteriales</taxon>
        <taxon>Flavobacteriaceae</taxon>
        <taxon>Flavobacterium</taxon>
    </lineage>
</organism>
<dbReference type="RefSeq" id="WP_166126560.1">
    <property type="nucleotide sequence ID" value="NZ_JAANOQ010000003.1"/>
</dbReference>
<dbReference type="Proteomes" id="UP000605990">
    <property type="component" value="Unassembled WGS sequence"/>
</dbReference>
<evidence type="ECO:0008006" key="3">
    <source>
        <dbReference type="Google" id="ProtNLM"/>
    </source>
</evidence>
<evidence type="ECO:0000313" key="1">
    <source>
        <dbReference type="EMBL" id="MBC5834271.1"/>
    </source>
</evidence>
<sequence>MKKFTILFFTLLTMLHCKNKEENPENTNNQEITTEEKKLDTLAMGNYLFEDGKNLITFVIEENGNKIKGFLTYELAEKDKNSGKFSGKFENGILIGKYTFKSEGKESTREVAFKVDGDKLIEGYGELNDDGTTFKDASNLNFTSKMPLTKIDGVFE</sequence>
<accession>A0ABR7IWW5</accession>
<protein>
    <recommendedName>
        <fullName evidence="3">Copper resistance protein NlpE</fullName>
    </recommendedName>
</protein>
<evidence type="ECO:0000313" key="2">
    <source>
        <dbReference type="Proteomes" id="UP000605990"/>
    </source>
</evidence>
<name>A0ABR7IWW5_9FLAO</name>
<dbReference type="EMBL" id="JACRUN010000002">
    <property type="protein sequence ID" value="MBC5834271.1"/>
    <property type="molecule type" value="Genomic_DNA"/>
</dbReference>
<gene>
    <name evidence="1" type="ORF">H8R27_05160</name>
</gene>